<dbReference type="InterPro" id="IPR036638">
    <property type="entry name" value="HLH_DNA-bd_sf"/>
</dbReference>
<keyword evidence="9" id="KW-1185">Reference proteome</keyword>
<keyword evidence="3" id="KW-0238">DNA-binding</keyword>
<comment type="subcellular location">
    <subcellularLocation>
        <location evidence="1">Nucleus</location>
    </subcellularLocation>
</comment>
<reference evidence="8" key="1">
    <citation type="submission" date="2023-02" db="EMBL/GenBank/DDBJ databases">
        <title>Genome of toxic invasive species Heracleum sosnowskyi carries increased number of genes despite the absence of recent whole-genome duplications.</title>
        <authorList>
            <person name="Schelkunov M."/>
            <person name="Shtratnikova V."/>
            <person name="Makarenko M."/>
            <person name="Klepikova A."/>
            <person name="Omelchenko D."/>
            <person name="Novikova G."/>
            <person name="Obukhova E."/>
            <person name="Bogdanov V."/>
            <person name="Penin A."/>
            <person name="Logacheva M."/>
        </authorList>
    </citation>
    <scope>NUCLEOTIDE SEQUENCE</scope>
    <source>
        <strain evidence="8">Hsosn_3</strain>
        <tissue evidence="8">Leaf</tissue>
    </source>
</reference>
<feature type="compositionally biased region" description="Polar residues" evidence="6">
    <location>
        <begin position="172"/>
        <end position="181"/>
    </location>
</feature>
<evidence type="ECO:0000256" key="3">
    <source>
        <dbReference type="ARBA" id="ARBA00023125"/>
    </source>
</evidence>
<dbReference type="AlphaFoldDB" id="A0AAD8M0U5"/>
<dbReference type="GO" id="GO:0003677">
    <property type="term" value="F:DNA binding"/>
    <property type="evidence" value="ECO:0007669"/>
    <property type="project" value="UniProtKB-KW"/>
</dbReference>
<accession>A0AAD8M0U5</accession>
<comment type="caution">
    <text evidence="8">The sequence shown here is derived from an EMBL/GenBank/DDBJ whole genome shotgun (WGS) entry which is preliminary data.</text>
</comment>
<evidence type="ECO:0000259" key="7">
    <source>
        <dbReference type="PROSITE" id="PS50888"/>
    </source>
</evidence>
<evidence type="ECO:0000256" key="1">
    <source>
        <dbReference type="ARBA" id="ARBA00004123"/>
    </source>
</evidence>
<dbReference type="SMART" id="SM00353">
    <property type="entry name" value="HLH"/>
    <property type="match status" value="1"/>
</dbReference>
<sequence>MNQVCHPRNGTSGGRNKRKPSIHPVHMSKFEFSELTWENGYLAAHELGGILPTAPTKASWGRRDNTLESIVHQATSQGQDIRPDTTVHHHTNVANNNRPVVVASSDGKWGENLSQVEMALGFPRKRDWTEYSNQCEGNYNSSNQELGEPSACASASATFCRAKDNTMMTWASFESPQSPKSKSAYEDSAYLDDRETQETKGEANESRSTRQTRRSRIASVHNQSERKRRERINQKMKALQKLVPNANKTDKASMLDEVIAYLKQLQAQVHMMSMRNNMPQMMMPLGIQQQQLQQQLQMSLLARMGMGFGLGMNTGMLDMSTLAQCFSPLIHQNSATPATPNLVTQPFVSPPVIKSHIPPEATPTQGASNTSVPFNDPYCAFLAQSMNLELYNKMTAYHQQVNQAAQALRGDKKSNQLQGE</sequence>
<keyword evidence="5" id="KW-0539">Nucleus</keyword>
<dbReference type="InterPro" id="IPR031066">
    <property type="entry name" value="bHLH_ALC-like_plant"/>
</dbReference>
<evidence type="ECO:0000256" key="6">
    <source>
        <dbReference type="SAM" id="MobiDB-lite"/>
    </source>
</evidence>
<evidence type="ECO:0000256" key="2">
    <source>
        <dbReference type="ARBA" id="ARBA00023015"/>
    </source>
</evidence>
<dbReference type="PANTHER" id="PTHR45855">
    <property type="entry name" value="TRANSCRIPTION FACTOR PIF1-RELATED"/>
    <property type="match status" value="1"/>
</dbReference>
<dbReference type="GO" id="GO:0005634">
    <property type="term" value="C:nucleus"/>
    <property type="evidence" value="ECO:0007669"/>
    <property type="project" value="UniProtKB-SubCell"/>
</dbReference>
<dbReference type="InterPro" id="IPR011598">
    <property type="entry name" value="bHLH_dom"/>
</dbReference>
<keyword evidence="2" id="KW-0805">Transcription regulation</keyword>
<name>A0AAD8M0U5_9APIA</name>
<dbReference type="Pfam" id="PF00010">
    <property type="entry name" value="HLH"/>
    <property type="match status" value="1"/>
</dbReference>
<evidence type="ECO:0000256" key="5">
    <source>
        <dbReference type="ARBA" id="ARBA00023242"/>
    </source>
</evidence>
<feature type="region of interest" description="Disordered" evidence="6">
    <location>
        <begin position="172"/>
        <end position="231"/>
    </location>
</feature>
<dbReference type="PROSITE" id="PS50888">
    <property type="entry name" value="BHLH"/>
    <property type="match status" value="1"/>
</dbReference>
<feature type="region of interest" description="Disordered" evidence="6">
    <location>
        <begin position="1"/>
        <end position="24"/>
    </location>
</feature>
<proteinExistence type="predicted"/>
<organism evidence="8 9">
    <name type="scientific">Heracleum sosnowskyi</name>
    <dbReference type="NCBI Taxonomy" id="360622"/>
    <lineage>
        <taxon>Eukaryota</taxon>
        <taxon>Viridiplantae</taxon>
        <taxon>Streptophyta</taxon>
        <taxon>Embryophyta</taxon>
        <taxon>Tracheophyta</taxon>
        <taxon>Spermatophyta</taxon>
        <taxon>Magnoliopsida</taxon>
        <taxon>eudicotyledons</taxon>
        <taxon>Gunneridae</taxon>
        <taxon>Pentapetalae</taxon>
        <taxon>asterids</taxon>
        <taxon>campanulids</taxon>
        <taxon>Apiales</taxon>
        <taxon>Apiaceae</taxon>
        <taxon>Apioideae</taxon>
        <taxon>apioid superclade</taxon>
        <taxon>Tordylieae</taxon>
        <taxon>Tordyliinae</taxon>
        <taxon>Heracleum</taxon>
    </lineage>
</organism>
<feature type="domain" description="BHLH" evidence="7">
    <location>
        <begin position="216"/>
        <end position="265"/>
    </location>
</feature>
<dbReference type="SUPFAM" id="SSF47459">
    <property type="entry name" value="HLH, helix-loop-helix DNA-binding domain"/>
    <property type="match status" value="1"/>
</dbReference>
<dbReference type="CDD" id="cd11445">
    <property type="entry name" value="bHLH_AtPIF_like"/>
    <property type="match status" value="1"/>
</dbReference>
<feature type="compositionally biased region" description="Basic and acidic residues" evidence="6">
    <location>
        <begin position="191"/>
        <end position="208"/>
    </location>
</feature>
<protein>
    <submittedName>
        <fullName evidence="8">Transcription factor like</fullName>
    </submittedName>
</protein>
<reference evidence="8" key="2">
    <citation type="submission" date="2023-05" db="EMBL/GenBank/DDBJ databases">
        <authorList>
            <person name="Schelkunov M.I."/>
        </authorList>
    </citation>
    <scope>NUCLEOTIDE SEQUENCE</scope>
    <source>
        <strain evidence="8">Hsosn_3</strain>
        <tissue evidence="8">Leaf</tissue>
    </source>
</reference>
<dbReference type="GO" id="GO:0046983">
    <property type="term" value="F:protein dimerization activity"/>
    <property type="evidence" value="ECO:0007669"/>
    <property type="project" value="InterPro"/>
</dbReference>
<dbReference type="PANTHER" id="PTHR45855:SF12">
    <property type="entry name" value="TRANSCRIPTION FACTOR PIF7-LIKE ISOFORM X1"/>
    <property type="match status" value="1"/>
</dbReference>
<keyword evidence="4" id="KW-0804">Transcription</keyword>
<dbReference type="EMBL" id="JAUIZM010000011">
    <property type="protein sequence ID" value="KAK1357690.1"/>
    <property type="molecule type" value="Genomic_DNA"/>
</dbReference>
<dbReference type="Proteomes" id="UP001237642">
    <property type="component" value="Unassembled WGS sequence"/>
</dbReference>
<evidence type="ECO:0000313" key="8">
    <source>
        <dbReference type="EMBL" id="KAK1357690.1"/>
    </source>
</evidence>
<evidence type="ECO:0000313" key="9">
    <source>
        <dbReference type="Proteomes" id="UP001237642"/>
    </source>
</evidence>
<dbReference type="InterPro" id="IPR047265">
    <property type="entry name" value="PIF1-like_bHLH"/>
</dbReference>
<gene>
    <name evidence="8" type="ORF">POM88_050946</name>
</gene>
<evidence type="ECO:0000256" key="4">
    <source>
        <dbReference type="ARBA" id="ARBA00023163"/>
    </source>
</evidence>
<dbReference type="Gene3D" id="4.10.280.10">
    <property type="entry name" value="Helix-loop-helix DNA-binding domain"/>
    <property type="match status" value="1"/>
</dbReference>